<dbReference type="RefSeq" id="WP_059060905.1">
    <property type="nucleotide sequence ID" value="NZ_LN879502.1"/>
</dbReference>
<dbReference type="KEGG" id="pnl:PNK_1191"/>
<sequence>MLKHLFLALLPLLCMGGVNASPHLQLDNRTPASLDDLLDDPFLTLRHFSHSLDQYSGLISAYKRSAYMQMSEDWPLDVRFHEPTCSNEVGDLRLTGLDSFDHCKPTFQVYVNDSPNHTLLWWQLAASPDFSSDSLICNRVTPLTMTLTLSDLEETYLNSKQDLYIRARTNCSGWSSPHYFQVSKPAPVTAVSFSKYDDLFYLLTWEREANPEADYLIFASNALDFIPSTYVDTQVNALNDHSITQCENNENLVAITKDSSLLIDGRYAYYRIITRDHGQLSIPSPIIRIYDQALNLARTCLKQDPNNVSLCERVSLPSCHNWRAKNAYSYNPFVPLDDWNALQPYFLPINHPVKDRLDRIFTKKRATASKESFEAAGFGKITLRQPTNIVVGKNPELKGYLVKAYLDSQPDFIEWGNWLNRILGAKAIKESIKVHGFKDFLVPQKWIYPLPEHPSPPSKLGYHRKNFILIVEDMHILHNQETLDKYKKKISKGQLKGLYTLLSELGLIDSIFPDNIPFTKSGKIAFIDTEHHHLWPVNYQRFKQFLSPTMQEYWQTLIDQK</sequence>
<protein>
    <recommendedName>
        <fullName evidence="4">Secreted protein</fullName>
    </recommendedName>
</protein>
<evidence type="ECO:0008006" key="4">
    <source>
        <dbReference type="Google" id="ProtNLM"/>
    </source>
</evidence>
<dbReference type="PATRIC" id="fig|389348.3.peg.1321"/>
<reference evidence="3" key="1">
    <citation type="submission" date="2015-09" db="EMBL/GenBank/DDBJ databases">
        <authorList>
            <person name="Bertelli C."/>
        </authorList>
    </citation>
    <scope>NUCLEOTIDE SEQUENCE [LARGE SCALE GENOMIC DNA]</scope>
    <source>
        <strain evidence="3">KNic</strain>
    </source>
</reference>
<dbReference type="InParanoid" id="A0A0U5JAI4"/>
<keyword evidence="3" id="KW-1185">Reference proteome</keyword>
<dbReference type="AlphaFoldDB" id="A0A0U5JAI4"/>
<evidence type="ECO:0000313" key="3">
    <source>
        <dbReference type="Proteomes" id="UP000069902"/>
    </source>
</evidence>
<accession>A0A0U5JAI4</accession>
<feature type="chain" id="PRO_5006860346" description="Secreted protein" evidence="1">
    <location>
        <begin position="21"/>
        <end position="561"/>
    </location>
</feature>
<dbReference type="Proteomes" id="UP000069902">
    <property type="component" value="Chromosome cPNK"/>
</dbReference>
<dbReference type="EMBL" id="LN879502">
    <property type="protein sequence ID" value="CUI16808.1"/>
    <property type="molecule type" value="Genomic_DNA"/>
</dbReference>
<gene>
    <name evidence="2" type="ORF">PNK_1191</name>
</gene>
<name>A0A0U5JAI4_9BACT</name>
<dbReference type="STRING" id="389348.PNK_1191"/>
<keyword evidence="1" id="KW-0732">Signal</keyword>
<evidence type="ECO:0000256" key="1">
    <source>
        <dbReference type="SAM" id="SignalP"/>
    </source>
</evidence>
<proteinExistence type="predicted"/>
<organism evidence="2 3">
    <name type="scientific">Candidatus Protochlamydia naegleriophila</name>
    <dbReference type="NCBI Taxonomy" id="389348"/>
    <lineage>
        <taxon>Bacteria</taxon>
        <taxon>Pseudomonadati</taxon>
        <taxon>Chlamydiota</taxon>
        <taxon>Chlamydiia</taxon>
        <taxon>Parachlamydiales</taxon>
        <taxon>Parachlamydiaceae</taxon>
        <taxon>Candidatus Protochlamydia</taxon>
    </lineage>
</organism>
<feature type="signal peptide" evidence="1">
    <location>
        <begin position="1"/>
        <end position="20"/>
    </location>
</feature>
<evidence type="ECO:0000313" key="2">
    <source>
        <dbReference type="EMBL" id="CUI16808.1"/>
    </source>
</evidence>